<dbReference type="NCBIfam" id="TIGR00778">
    <property type="entry name" value="ahpD_dom"/>
    <property type="match status" value="2"/>
</dbReference>
<evidence type="ECO:0000313" key="3">
    <source>
        <dbReference type="Proteomes" id="UP000219412"/>
    </source>
</evidence>
<evidence type="ECO:0000313" key="2">
    <source>
        <dbReference type="EMBL" id="SOC40782.1"/>
    </source>
</evidence>
<dbReference type="Pfam" id="PF02627">
    <property type="entry name" value="CMD"/>
    <property type="match status" value="2"/>
</dbReference>
<name>A0A285UG55_9STAP</name>
<dbReference type="Proteomes" id="UP000219412">
    <property type="component" value="Unassembled WGS sequence"/>
</dbReference>
<dbReference type="InterPro" id="IPR029032">
    <property type="entry name" value="AhpD-like"/>
</dbReference>
<dbReference type="PANTHER" id="PTHR33930">
    <property type="entry name" value="ALKYL HYDROPEROXIDE REDUCTASE AHPD"/>
    <property type="match status" value="1"/>
</dbReference>
<dbReference type="Gene3D" id="1.20.1290.10">
    <property type="entry name" value="AhpD-like"/>
    <property type="match status" value="2"/>
</dbReference>
<dbReference type="RefSeq" id="WP_097039971.1">
    <property type="nucleotide sequence ID" value="NZ_OBQF01000002.1"/>
</dbReference>
<feature type="domain" description="Carboxymuconolactone decarboxylase-like" evidence="1">
    <location>
        <begin position="132"/>
        <end position="214"/>
    </location>
</feature>
<feature type="domain" description="Carboxymuconolactone decarboxylase-like" evidence="1">
    <location>
        <begin position="23"/>
        <end position="105"/>
    </location>
</feature>
<keyword evidence="2" id="KW-0560">Oxidoreductase</keyword>
<keyword evidence="3" id="KW-1185">Reference proteome</keyword>
<accession>A0A285UG55</accession>
<dbReference type="OrthoDB" id="9806086at2"/>
<dbReference type="InterPro" id="IPR004675">
    <property type="entry name" value="AhpD_core"/>
</dbReference>
<dbReference type="InterPro" id="IPR003779">
    <property type="entry name" value="CMD-like"/>
</dbReference>
<dbReference type="AlphaFoldDB" id="A0A285UG55"/>
<dbReference type="PANTHER" id="PTHR33930:SF8">
    <property type="entry name" value="4-CARBOXYMUCONOLACTONE DECARBOXYLASE"/>
    <property type="match status" value="1"/>
</dbReference>
<reference evidence="3" key="1">
    <citation type="submission" date="2017-08" db="EMBL/GenBank/DDBJ databases">
        <authorList>
            <person name="Varghese N."/>
            <person name="Submissions S."/>
        </authorList>
    </citation>
    <scope>NUCLEOTIDE SEQUENCE [LARGE SCALE GENOMIC DNA]</scope>
    <source>
        <strain evidence="3">DSM 23173</strain>
    </source>
</reference>
<dbReference type="EMBL" id="OBQF01000002">
    <property type="protein sequence ID" value="SOC40782.1"/>
    <property type="molecule type" value="Genomic_DNA"/>
</dbReference>
<keyword evidence="2" id="KW-0575">Peroxidase</keyword>
<organism evidence="2 3">
    <name type="scientific">Salinicoccus kekensis</name>
    <dbReference type="NCBI Taxonomy" id="714307"/>
    <lineage>
        <taxon>Bacteria</taxon>
        <taxon>Bacillati</taxon>
        <taxon>Bacillota</taxon>
        <taxon>Bacilli</taxon>
        <taxon>Bacillales</taxon>
        <taxon>Staphylococcaceae</taxon>
        <taxon>Salinicoccus</taxon>
    </lineage>
</organism>
<protein>
    <submittedName>
        <fullName evidence="2">AhpD family alkylhydroperoxidase</fullName>
    </submittedName>
</protein>
<evidence type="ECO:0000259" key="1">
    <source>
        <dbReference type="Pfam" id="PF02627"/>
    </source>
</evidence>
<proteinExistence type="predicted"/>
<dbReference type="SUPFAM" id="SSF69118">
    <property type="entry name" value="AhpD-like"/>
    <property type="match status" value="2"/>
</dbReference>
<sequence>MTQESLYEKGNIKRLSEFAKLAPDAFKSFAAFDKAAVADGVIPRRTKELIAVAVAHVTGCPYCIDIHVNAAKELNVSKEEIAEAVMVATGLKAGSAMAHGVNALQAYDGNNDGDLYEKSNIDRLGEFAKLAPDAFRAFAQLDKEAVKPGKISGKDKELIAVAVAHVTGCPYCIEIHTANAKKLDVTKEEMAEAILVGAALKAGSAMAHGVNALNAFDE</sequence>
<gene>
    <name evidence="2" type="ORF">SAMN05878391_1121</name>
</gene>
<dbReference type="GO" id="GO:0051920">
    <property type="term" value="F:peroxiredoxin activity"/>
    <property type="evidence" value="ECO:0007669"/>
    <property type="project" value="InterPro"/>
</dbReference>